<reference evidence="2 3" key="1">
    <citation type="submission" date="2019-04" db="EMBL/GenBank/DDBJ databases">
        <authorList>
            <person name="Dong K."/>
        </authorList>
    </citation>
    <scope>NUCLEOTIDE SEQUENCE [LARGE SCALE GENOMIC DNA]</scope>
    <source>
        <strain evidence="3">dk3543</strain>
    </source>
</reference>
<evidence type="ECO:0000313" key="3">
    <source>
        <dbReference type="Proteomes" id="UP000307808"/>
    </source>
</evidence>
<dbReference type="OrthoDB" id="3514174at2"/>
<accession>A0A4V5TR11</accession>
<dbReference type="EMBL" id="SZPY01000004">
    <property type="protein sequence ID" value="TKI60613.1"/>
    <property type="molecule type" value="Genomic_DNA"/>
</dbReference>
<dbReference type="GO" id="GO:0016811">
    <property type="term" value="F:hydrolase activity, acting on carbon-nitrogen (but not peptide) bonds, in linear amides"/>
    <property type="evidence" value="ECO:0007669"/>
    <property type="project" value="TreeGrafter"/>
</dbReference>
<evidence type="ECO:0000313" key="2">
    <source>
        <dbReference type="EMBL" id="TKI60613.1"/>
    </source>
</evidence>
<dbReference type="InterPro" id="IPR003737">
    <property type="entry name" value="GlcNAc_PI_deacetylase-related"/>
</dbReference>
<evidence type="ECO:0000256" key="1">
    <source>
        <dbReference type="ARBA" id="ARBA00022833"/>
    </source>
</evidence>
<gene>
    <name evidence="2" type="ORF">FC770_13885</name>
</gene>
<keyword evidence="3" id="KW-1185">Reference proteome</keyword>
<comment type="caution">
    <text evidence="2">The sequence shown here is derived from an EMBL/GenBank/DDBJ whole genome shotgun (WGS) entry which is preliminary data.</text>
</comment>
<proteinExistence type="predicted"/>
<dbReference type="RefSeq" id="WP_137066920.1">
    <property type="nucleotide sequence ID" value="NZ_CP040748.1"/>
</dbReference>
<protein>
    <submittedName>
        <fullName evidence="2">PIG-L family deacetylase</fullName>
    </submittedName>
</protein>
<dbReference type="SUPFAM" id="SSF102588">
    <property type="entry name" value="LmbE-like"/>
    <property type="match status" value="1"/>
</dbReference>
<dbReference type="AlphaFoldDB" id="A0A4V5TR11"/>
<dbReference type="Gene3D" id="3.40.50.10320">
    <property type="entry name" value="LmbE-like"/>
    <property type="match status" value="1"/>
</dbReference>
<dbReference type="InterPro" id="IPR024078">
    <property type="entry name" value="LmbE-like_dom_sf"/>
</dbReference>
<dbReference type="PANTHER" id="PTHR12993">
    <property type="entry name" value="N-ACETYLGLUCOSAMINYL-PHOSPHATIDYLINOSITOL DE-N-ACETYLASE-RELATED"/>
    <property type="match status" value="1"/>
</dbReference>
<sequence>MEPTPLLPVTEDWQRALCVVAHPDDMEFGGAAAVARWTRQGKEVTYVMVTSGEAGIDSTPPEQSRPLREAEQIVSAQIVGVPTVEFLGLPDGTVEYGVELRRVIAEQVRRHRPEVVITLNHRDSFGPGMLNQPDHVAVGRAVIDAARDAGNRWIFHEQVAAGLGPWDGVRQVWILASPEPTHAVDTTETFEVGVDSLLAHAAYLVGLGWDEERARTMLETSSRSGGERLGTRYAASVEVVVLREPDQA</sequence>
<dbReference type="PANTHER" id="PTHR12993:SF28">
    <property type="entry name" value="LMBE FAMILY PROTEIN"/>
    <property type="match status" value="1"/>
</dbReference>
<dbReference type="Proteomes" id="UP000307808">
    <property type="component" value="Unassembled WGS sequence"/>
</dbReference>
<keyword evidence="1" id="KW-0862">Zinc</keyword>
<dbReference type="Pfam" id="PF02585">
    <property type="entry name" value="PIG-L"/>
    <property type="match status" value="1"/>
</dbReference>
<name>A0A4V5TR11_9ACTN</name>
<organism evidence="2 3">
    <name type="scientific">Nocardioides jishulii</name>
    <dbReference type="NCBI Taxonomy" id="2575440"/>
    <lineage>
        <taxon>Bacteria</taxon>
        <taxon>Bacillati</taxon>
        <taxon>Actinomycetota</taxon>
        <taxon>Actinomycetes</taxon>
        <taxon>Propionibacteriales</taxon>
        <taxon>Nocardioidaceae</taxon>
        <taxon>Nocardioides</taxon>
    </lineage>
</organism>
<dbReference type="GO" id="GO:0016137">
    <property type="term" value="P:glycoside metabolic process"/>
    <property type="evidence" value="ECO:0007669"/>
    <property type="project" value="UniProtKB-ARBA"/>
</dbReference>